<keyword evidence="1" id="KW-0201">Cytochrome c-type biogenesis</keyword>
<gene>
    <name evidence="2" type="primary">ccmI</name>
    <name evidence="2" type="ORF">JO391_03915</name>
</gene>
<proteinExistence type="predicted"/>
<dbReference type="RefSeq" id="WP_220662889.1">
    <property type="nucleotide sequence ID" value="NZ_CP069370.1"/>
</dbReference>
<protein>
    <submittedName>
        <fullName evidence="2">C-type cytochrome biogenesis protein CcmI</fullName>
    </submittedName>
</protein>
<dbReference type="EMBL" id="CP069370">
    <property type="protein sequence ID" value="QYZ70672.1"/>
    <property type="molecule type" value="Genomic_DNA"/>
</dbReference>
<reference evidence="2" key="1">
    <citation type="submission" date="2021-02" db="EMBL/GenBank/DDBJ databases">
        <title>Rhodobacter shimadae sp. nov., an aerobic anoxygenic phototrophic bacterium isolated from a hot spring.</title>
        <authorList>
            <person name="Muramatsu S."/>
            <person name="Haruta S."/>
            <person name="Hirose S."/>
            <person name="Hanada S."/>
        </authorList>
    </citation>
    <scope>NUCLEOTIDE SEQUENCE</scope>
    <source>
        <strain evidence="2">N10</strain>
    </source>
</reference>
<dbReference type="AlphaFoldDB" id="A0A8G0ZXC0"/>
<sequence length="404" mass="43301">MDETTLFWALALAMAVGTAAALARPLLRAGRTFEVAPDLQIYRDQLAEVERDLARGLIPPDEAARLKTEVSRRLLEADRAAQAAAPAPQARRLLLPAACIGLALAGSFFAYDRLGAPGYPDLPLKLRFAMSEDLRQTRPTQAEAVANLPPATPAPADPAFLDLMEKLRAAMKDRPGDVRGQELLAQNEMLLGNFAAAEAAQRALIAAKGDAATGADYAALAEILIRQVNGYVSPEAEAILVQSLQRAPMNEAARFYSGLLFAQIGRPDQTFRLWRPLLEQGSPDAPWAPVIRAEIPGIAAAAGVDYTPPDAAPGPSAEDIAAAQDMSPEDRQQMIRGMVDQLSDRLATQGGTATEWARLISSLGVLGELDRAEAIWAEAQNRFADRPEDLATVTEAARQTGLIQ</sequence>
<dbReference type="InterPro" id="IPR011990">
    <property type="entry name" value="TPR-like_helical_dom_sf"/>
</dbReference>
<keyword evidence="3" id="KW-1185">Reference proteome</keyword>
<name>A0A8G0ZXC0_9RHOB</name>
<organism evidence="2 3">
    <name type="scientific">Neotabrizicola shimadae</name>
    <dbReference type="NCBI Taxonomy" id="2807096"/>
    <lineage>
        <taxon>Bacteria</taxon>
        <taxon>Pseudomonadati</taxon>
        <taxon>Pseudomonadota</taxon>
        <taxon>Alphaproteobacteria</taxon>
        <taxon>Rhodobacterales</taxon>
        <taxon>Paracoccaceae</taxon>
        <taxon>Neotabrizicola</taxon>
    </lineage>
</organism>
<dbReference type="InterPro" id="IPR017560">
    <property type="entry name" value="Cyt_c_biogenesis_CcmI"/>
</dbReference>
<dbReference type="NCBIfam" id="TIGR03142">
    <property type="entry name" value="cytochro_ccmI"/>
    <property type="match status" value="1"/>
</dbReference>
<evidence type="ECO:0000256" key="1">
    <source>
        <dbReference type="ARBA" id="ARBA00022748"/>
    </source>
</evidence>
<dbReference type="Gene3D" id="1.25.40.10">
    <property type="entry name" value="Tetratricopeptide repeat domain"/>
    <property type="match status" value="1"/>
</dbReference>
<evidence type="ECO:0000313" key="2">
    <source>
        <dbReference type="EMBL" id="QYZ70672.1"/>
    </source>
</evidence>
<dbReference type="GO" id="GO:0017004">
    <property type="term" value="P:cytochrome complex assembly"/>
    <property type="evidence" value="ECO:0007669"/>
    <property type="project" value="UniProtKB-KW"/>
</dbReference>
<dbReference type="Proteomes" id="UP000826300">
    <property type="component" value="Chromosome"/>
</dbReference>
<evidence type="ECO:0000313" key="3">
    <source>
        <dbReference type="Proteomes" id="UP000826300"/>
    </source>
</evidence>
<dbReference type="KEGG" id="nsm:JO391_03915"/>
<accession>A0A8G0ZXC0</accession>